<accession>A0A1F5YXX9</accession>
<dbReference type="EMBL" id="MFJD01000001">
    <property type="protein sequence ID" value="OGG05048.1"/>
    <property type="molecule type" value="Genomic_DNA"/>
</dbReference>
<comment type="caution">
    <text evidence="1">The sequence shown here is derived from an EMBL/GenBank/DDBJ whole genome shotgun (WGS) entry which is preliminary data.</text>
</comment>
<name>A0A1F5YXX9_9BACT</name>
<protein>
    <submittedName>
        <fullName evidence="1">Uncharacterized protein</fullName>
    </submittedName>
</protein>
<sequence>MTGTDKNRRLVTIGQIRDLVPKMARYTDPFLYYLPDILNRPEFLDVNAEKVLEFVRQALNYKKQPMVSDALTILNRMVDKEDGSLKMPAEDLFYGNYSFKYKELGSHKTPSAMILHILNRTLFVTSVGS</sequence>
<organism evidence="1 2">
    <name type="scientific">Candidatus Gottesmanbacteria bacterium RBG_16_52_11</name>
    <dbReference type="NCBI Taxonomy" id="1798374"/>
    <lineage>
        <taxon>Bacteria</taxon>
        <taxon>Candidatus Gottesmaniibacteriota</taxon>
    </lineage>
</organism>
<evidence type="ECO:0000313" key="1">
    <source>
        <dbReference type="EMBL" id="OGG05048.1"/>
    </source>
</evidence>
<evidence type="ECO:0000313" key="2">
    <source>
        <dbReference type="Proteomes" id="UP000178448"/>
    </source>
</evidence>
<dbReference type="STRING" id="1798374.A2Z33_07245"/>
<reference evidence="1 2" key="1">
    <citation type="journal article" date="2016" name="Nat. Commun.">
        <title>Thousands of microbial genomes shed light on interconnected biogeochemical processes in an aquifer system.</title>
        <authorList>
            <person name="Anantharaman K."/>
            <person name="Brown C.T."/>
            <person name="Hug L.A."/>
            <person name="Sharon I."/>
            <person name="Castelle C.J."/>
            <person name="Probst A.J."/>
            <person name="Thomas B.C."/>
            <person name="Singh A."/>
            <person name="Wilkins M.J."/>
            <person name="Karaoz U."/>
            <person name="Brodie E.L."/>
            <person name="Williams K.H."/>
            <person name="Hubbard S.S."/>
            <person name="Banfield J.F."/>
        </authorList>
    </citation>
    <scope>NUCLEOTIDE SEQUENCE [LARGE SCALE GENOMIC DNA]</scope>
</reference>
<dbReference type="AlphaFoldDB" id="A0A1F5YXX9"/>
<proteinExistence type="predicted"/>
<gene>
    <name evidence="1" type="ORF">A2Z33_07245</name>
</gene>
<dbReference type="Proteomes" id="UP000178448">
    <property type="component" value="Unassembled WGS sequence"/>
</dbReference>